<dbReference type="InterPro" id="IPR001932">
    <property type="entry name" value="PPM-type_phosphatase-like_dom"/>
</dbReference>
<dbReference type="Pfam" id="PF13672">
    <property type="entry name" value="PP2C_2"/>
    <property type="match status" value="1"/>
</dbReference>
<organism evidence="3 4">
    <name type="scientific">Frankia casuarinae (strain DSM 45818 / CECT 9043 / HFP020203 / CcI3)</name>
    <dbReference type="NCBI Taxonomy" id="106370"/>
    <lineage>
        <taxon>Bacteria</taxon>
        <taxon>Bacillati</taxon>
        <taxon>Actinomycetota</taxon>
        <taxon>Actinomycetes</taxon>
        <taxon>Frankiales</taxon>
        <taxon>Frankiaceae</taxon>
        <taxon>Frankia</taxon>
    </lineage>
</organism>
<dbReference type="InterPro" id="IPR015655">
    <property type="entry name" value="PP2C"/>
</dbReference>
<dbReference type="InterPro" id="IPR036457">
    <property type="entry name" value="PPM-type-like_dom_sf"/>
</dbReference>
<protein>
    <submittedName>
        <fullName evidence="3">Protein serine/threonine phosphatases</fullName>
    </submittedName>
</protein>
<dbReference type="PANTHER" id="PTHR47992">
    <property type="entry name" value="PROTEIN PHOSPHATASE"/>
    <property type="match status" value="1"/>
</dbReference>
<dbReference type="eggNOG" id="COG0631">
    <property type="taxonomic scope" value="Bacteria"/>
</dbReference>
<dbReference type="EMBL" id="CP000249">
    <property type="protein sequence ID" value="ABD11792.1"/>
    <property type="molecule type" value="Genomic_DNA"/>
</dbReference>
<keyword evidence="4" id="KW-1185">Reference proteome</keyword>
<dbReference type="PROSITE" id="PS51746">
    <property type="entry name" value="PPM_2"/>
    <property type="match status" value="1"/>
</dbReference>
<sequence>MNAGQRPGPASGPRDPGLADPGTADPGTADPGTAGRCPGCAAPVLPDDRFCERCGVALTAAGREPGDRIDVDLTIAAGVSDRGLVHRSNEDGFALAVVGPPGPAGPAYPADLPGPARPAVVAVVCDGVSTAPGSGPAAVAAARDATAFLADAVGTPRSPEPTGGGVPWENAALRAAAAAAQRSAVASITSPDDAPACTFVAAIVTADRLAVGWLGDSRAYLLGPRGAHLLTEDDTLAAEAVRAGLLPAELAETAPGAHTITHWIGTGSGSAVPRVVSLPLTGPGRVVLCSDGLWNYASAATALAGHVGRLPADAPAAAVAHHLASVALAAGGADNITVVVIDIF</sequence>
<dbReference type="Proteomes" id="UP000001937">
    <property type="component" value="Chromosome"/>
</dbReference>
<dbReference type="KEGG" id="fra:Francci3_2425"/>
<feature type="domain" description="PPM-type phosphatase" evidence="2">
    <location>
        <begin position="75"/>
        <end position="343"/>
    </location>
</feature>
<dbReference type="SMART" id="SM00331">
    <property type="entry name" value="PP2C_SIG"/>
    <property type="match status" value="1"/>
</dbReference>
<evidence type="ECO:0000313" key="4">
    <source>
        <dbReference type="Proteomes" id="UP000001937"/>
    </source>
</evidence>
<dbReference type="AlphaFoldDB" id="Q2JAA0"/>
<dbReference type="Gene3D" id="3.60.40.10">
    <property type="entry name" value="PPM-type phosphatase domain"/>
    <property type="match status" value="1"/>
</dbReference>
<dbReference type="STRING" id="106370.Francci3_2425"/>
<dbReference type="CDD" id="cd00143">
    <property type="entry name" value="PP2Cc"/>
    <property type="match status" value="1"/>
</dbReference>
<dbReference type="OrthoDB" id="9801841at2"/>
<gene>
    <name evidence="3" type="ordered locus">Francci3_2425</name>
</gene>
<dbReference type="HOGENOM" id="CLU_034545_2_1_11"/>
<dbReference type="PhylomeDB" id="Q2JAA0"/>
<evidence type="ECO:0000256" key="1">
    <source>
        <dbReference type="SAM" id="MobiDB-lite"/>
    </source>
</evidence>
<dbReference type="GO" id="GO:0004722">
    <property type="term" value="F:protein serine/threonine phosphatase activity"/>
    <property type="evidence" value="ECO:0007669"/>
    <property type="project" value="InterPro"/>
</dbReference>
<name>Q2JAA0_FRACC</name>
<dbReference type="RefSeq" id="WP_011436837.1">
    <property type="nucleotide sequence ID" value="NC_007777.1"/>
</dbReference>
<feature type="region of interest" description="Disordered" evidence="1">
    <location>
        <begin position="1"/>
        <end position="38"/>
    </location>
</feature>
<accession>Q2JAA0</accession>
<proteinExistence type="predicted"/>
<evidence type="ECO:0000259" key="2">
    <source>
        <dbReference type="PROSITE" id="PS51746"/>
    </source>
</evidence>
<evidence type="ECO:0000313" key="3">
    <source>
        <dbReference type="EMBL" id="ABD11792.1"/>
    </source>
</evidence>
<dbReference type="SUPFAM" id="SSF81606">
    <property type="entry name" value="PP2C-like"/>
    <property type="match status" value="1"/>
</dbReference>
<dbReference type="SMART" id="SM00332">
    <property type="entry name" value="PP2Cc"/>
    <property type="match status" value="1"/>
</dbReference>
<reference evidence="3 4" key="1">
    <citation type="journal article" date="2007" name="Genome Res.">
        <title>Genome characteristics of facultatively symbiotic Frankia sp. strains reflect host range and host plant biogeography.</title>
        <authorList>
            <person name="Normand P."/>
            <person name="Lapierre P."/>
            <person name="Tisa L.S."/>
            <person name="Gogarten J.P."/>
            <person name="Alloisio N."/>
            <person name="Bagnarol E."/>
            <person name="Bassi C.A."/>
            <person name="Berry A.M."/>
            <person name="Bickhart D.M."/>
            <person name="Choisne N."/>
            <person name="Couloux A."/>
            <person name="Cournoyer B."/>
            <person name="Cruveiller S."/>
            <person name="Daubin V."/>
            <person name="Demange N."/>
            <person name="Francino M.P."/>
            <person name="Goltsman E."/>
            <person name="Huang Y."/>
            <person name="Kopp O.R."/>
            <person name="Labarre L."/>
            <person name="Lapidus A."/>
            <person name="Lavire C."/>
            <person name="Marechal J."/>
            <person name="Martinez M."/>
            <person name="Mastronunzio J.E."/>
            <person name="Mullin B.C."/>
            <person name="Niemann J."/>
            <person name="Pujic P."/>
            <person name="Rawnsley T."/>
            <person name="Rouy Z."/>
            <person name="Schenowitz C."/>
            <person name="Sellstedt A."/>
            <person name="Tavares F."/>
            <person name="Tomkins J.P."/>
            <person name="Vallenet D."/>
            <person name="Valverde C."/>
            <person name="Wall L.G."/>
            <person name="Wang Y."/>
            <person name="Medigue C."/>
            <person name="Benson D.R."/>
        </authorList>
    </citation>
    <scope>NUCLEOTIDE SEQUENCE [LARGE SCALE GENOMIC DNA]</scope>
    <source>
        <strain evidence="4">DSM 45818 / CECT 9043 / CcI3</strain>
    </source>
</reference>